<dbReference type="AlphaFoldDB" id="A0A4R4Z6I1"/>
<sequence length="91" mass="10075">MATYAYRCLVCGPFEVRLPIGTAEAVADCPACRSPARRVFTAPSLAWLSPAMSAALTRDEQSQEAPEVVTHVTRERWRTPQHPALSRLPRP</sequence>
<evidence type="ECO:0000256" key="1">
    <source>
        <dbReference type="SAM" id="MobiDB-lite"/>
    </source>
</evidence>
<organism evidence="3 4">
    <name type="scientific">Nonomuraea terrae</name>
    <dbReference type="NCBI Taxonomy" id="2530383"/>
    <lineage>
        <taxon>Bacteria</taxon>
        <taxon>Bacillati</taxon>
        <taxon>Actinomycetota</taxon>
        <taxon>Actinomycetes</taxon>
        <taxon>Streptosporangiales</taxon>
        <taxon>Streptosporangiaceae</taxon>
        <taxon>Nonomuraea</taxon>
    </lineage>
</organism>
<evidence type="ECO:0000259" key="2">
    <source>
        <dbReference type="SMART" id="SM00834"/>
    </source>
</evidence>
<gene>
    <name evidence="3" type="ORF">E1286_07160</name>
</gene>
<feature type="domain" description="Putative regulatory protein FmdB zinc ribbon" evidence="2">
    <location>
        <begin position="1"/>
        <end position="41"/>
    </location>
</feature>
<dbReference type="NCBIfam" id="TIGR02605">
    <property type="entry name" value="CxxC_CxxC_SSSS"/>
    <property type="match status" value="1"/>
</dbReference>
<accession>A0A4R4Z6I1</accession>
<keyword evidence="4" id="KW-1185">Reference proteome</keyword>
<proteinExistence type="predicted"/>
<dbReference type="Pfam" id="PF09723">
    <property type="entry name" value="Zn_ribbon_8"/>
    <property type="match status" value="1"/>
</dbReference>
<dbReference type="SMART" id="SM00834">
    <property type="entry name" value="CxxC_CXXC_SSSS"/>
    <property type="match status" value="1"/>
</dbReference>
<dbReference type="OrthoDB" id="9792898at2"/>
<evidence type="ECO:0000313" key="3">
    <source>
        <dbReference type="EMBL" id="TDD53526.1"/>
    </source>
</evidence>
<name>A0A4R4Z6I1_9ACTN</name>
<comment type="caution">
    <text evidence="3">The sequence shown here is derived from an EMBL/GenBank/DDBJ whole genome shotgun (WGS) entry which is preliminary data.</text>
</comment>
<dbReference type="RefSeq" id="WP_132609949.1">
    <property type="nucleotide sequence ID" value="NZ_SMKQ01000012.1"/>
</dbReference>
<reference evidence="3 4" key="1">
    <citation type="submission" date="2019-03" db="EMBL/GenBank/DDBJ databases">
        <title>Draft genome sequences of novel Actinobacteria.</title>
        <authorList>
            <person name="Sahin N."/>
            <person name="Ay H."/>
            <person name="Saygin H."/>
        </authorList>
    </citation>
    <scope>NUCLEOTIDE SEQUENCE [LARGE SCALE GENOMIC DNA]</scope>
    <source>
        <strain evidence="3 4">CH32</strain>
    </source>
</reference>
<evidence type="ECO:0000313" key="4">
    <source>
        <dbReference type="Proteomes" id="UP000295302"/>
    </source>
</evidence>
<dbReference type="InterPro" id="IPR013429">
    <property type="entry name" value="Regulatory_FmdB_Zinc_ribbon"/>
</dbReference>
<protein>
    <submittedName>
        <fullName evidence="3">Zinc ribbon domain-containing protein</fullName>
    </submittedName>
</protein>
<dbReference type="EMBL" id="SMKQ01000012">
    <property type="protein sequence ID" value="TDD53526.1"/>
    <property type="molecule type" value="Genomic_DNA"/>
</dbReference>
<dbReference type="Proteomes" id="UP000295302">
    <property type="component" value="Unassembled WGS sequence"/>
</dbReference>
<feature type="region of interest" description="Disordered" evidence="1">
    <location>
        <begin position="57"/>
        <end position="91"/>
    </location>
</feature>